<dbReference type="Proteomes" id="UP000237144">
    <property type="component" value="Unassembled WGS sequence"/>
</dbReference>
<organism evidence="1 2">
    <name type="scientific">Rhodotorula taiwanensis</name>
    <dbReference type="NCBI Taxonomy" id="741276"/>
    <lineage>
        <taxon>Eukaryota</taxon>
        <taxon>Fungi</taxon>
        <taxon>Dikarya</taxon>
        <taxon>Basidiomycota</taxon>
        <taxon>Pucciniomycotina</taxon>
        <taxon>Microbotryomycetes</taxon>
        <taxon>Sporidiobolales</taxon>
        <taxon>Sporidiobolaceae</taxon>
        <taxon>Rhodotorula</taxon>
    </lineage>
</organism>
<name>A0A2S5BBB2_9BASI</name>
<dbReference type="EMBL" id="PJQD01000029">
    <property type="protein sequence ID" value="POY74072.1"/>
    <property type="molecule type" value="Genomic_DNA"/>
</dbReference>
<evidence type="ECO:0008006" key="3">
    <source>
        <dbReference type="Google" id="ProtNLM"/>
    </source>
</evidence>
<evidence type="ECO:0000313" key="1">
    <source>
        <dbReference type="EMBL" id="POY74072.1"/>
    </source>
</evidence>
<dbReference type="OrthoDB" id="2526024at2759"/>
<comment type="caution">
    <text evidence="1">The sequence shown here is derived from an EMBL/GenBank/DDBJ whole genome shotgun (WGS) entry which is preliminary data.</text>
</comment>
<keyword evidence="2" id="KW-1185">Reference proteome</keyword>
<proteinExistence type="predicted"/>
<accession>A0A2S5BBB2</accession>
<dbReference type="AlphaFoldDB" id="A0A2S5BBB2"/>
<dbReference type="SUPFAM" id="SSF52047">
    <property type="entry name" value="RNI-like"/>
    <property type="match status" value="1"/>
</dbReference>
<evidence type="ECO:0000313" key="2">
    <source>
        <dbReference type="Proteomes" id="UP000237144"/>
    </source>
</evidence>
<reference evidence="1 2" key="1">
    <citation type="journal article" date="2018" name="Front. Microbiol.">
        <title>Prospects for Fungal Bioremediation of Acidic Radioactive Waste Sites: Characterization and Genome Sequence of Rhodotorula taiwanensis MD1149.</title>
        <authorList>
            <person name="Tkavc R."/>
            <person name="Matrosova V.Y."/>
            <person name="Grichenko O.E."/>
            <person name="Gostincar C."/>
            <person name="Volpe R.P."/>
            <person name="Klimenkova P."/>
            <person name="Gaidamakova E.K."/>
            <person name="Zhou C.E."/>
            <person name="Stewart B.J."/>
            <person name="Lyman M.G."/>
            <person name="Malfatti S.A."/>
            <person name="Rubinfeld B."/>
            <person name="Courtot M."/>
            <person name="Singh J."/>
            <person name="Dalgard C.L."/>
            <person name="Hamilton T."/>
            <person name="Frey K.G."/>
            <person name="Gunde-Cimerman N."/>
            <person name="Dugan L."/>
            <person name="Daly M.J."/>
        </authorList>
    </citation>
    <scope>NUCLEOTIDE SEQUENCE [LARGE SCALE GENOMIC DNA]</scope>
    <source>
        <strain evidence="1 2">MD1149</strain>
    </source>
</reference>
<protein>
    <recommendedName>
        <fullName evidence="3">F-box domain-containing protein</fullName>
    </recommendedName>
</protein>
<dbReference type="Gene3D" id="3.80.10.10">
    <property type="entry name" value="Ribonuclease Inhibitor"/>
    <property type="match status" value="1"/>
</dbReference>
<sequence length="430" mass="47797">MADPRRAARMKASDLFDAESPNPGVDYLSKLPSELIGRIYKLAYAKAKPTEPLSRMLRPFYDEFIFRKVKATSDRRVKEFEQMLKDRPAIGLHVRDLTWEEEANPSDAARGSLAHAFSCMPSLHTLSFRTTHGQYLDLLLPTDDPTKSILPTSLVVLKLALSSDTRCDAYDPQKLVALGSLPHLTKLDLDFRHKYQSPQDAQSEPSELVLSRVHSLSVGLPKHLSSVNAFISGFPHLRRLTLTSHKSSPDFASALASVKSPAEVVELTLKASPKAGWRFPDELAALSSLAALNLAGKFDDLPLEAYQVFQHVPVRTLALGKKSTISGAALCGLVKSEKLTPGLETLRLDHLKAIAPDPDEYVTGDPQDVLAQFQFPEWTSAFTFQHLLTSLDLSRQRKIQAVGSAFEVIGIMAEQDLYMEEMGMWRTREM</sequence>
<dbReference type="InterPro" id="IPR032675">
    <property type="entry name" value="LRR_dom_sf"/>
</dbReference>
<gene>
    <name evidence="1" type="ORF">BMF94_2884</name>
</gene>